<sequence>MGPPPANLSPRRRRTFIRFRKPKVEDAGRKSAFNPITGDKRTGRASEKEDGKRRGPDREKEWEDVSIVDVYYERRCRPSADSPNG</sequence>
<keyword evidence="3" id="KW-1185">Reference proteome</keyword>
<proteinExistence type="predicted"/>
<organism evidence="2 3">
    <name type="scientific">Nesidiocoris tenuis</name>
    <dbReference type="NCBI Taxonomy" id="355587"/>
    <lineage>
        <taxon>Eukaryota</taxon>
        <taxon>Metazoa</taxon>
        <taxon>Ecdysozoa</taxon>
        <taxon>Arthropoda</taxon>
        <taxon>Hexapoda</taxon>
        <taxon>Insecta</taxon>
        <taxon>Pterygota</taxon>
        <taxon>Neoptera</taxon>
        <taxon>Paraneoptera</taxon>
        <taxon>Hemiptera</taxon>
        <taxon>Heteroptera</taxon>
        <taxon>Panheteroptera</taxon>
        <taxon>Cimicomorpha</taxon>
        <taxon>Miridae</taxon>
        <taxon>Dicyphina</taxon>
        <taxon>Nesidiocoris</taxon>
    </lineage>
</organism>
<evidence type="ECO:0000313" key="2">
    <source>
        <dbReference type="EMBL" id="BES88155.1"/>
    </source>
</evidence>
<reference evidence="2 3" key="1">
    <citation type="submission" date="2023-09" db="EMBL/GenBank/DDBJ databases">
        <title>Nesidiocoris tenuis whole genome shotgun sequence.</title>
        <authorList>
            <person name="Shibata T."/>
            <person name="Shimoda M."/>
            <person name="Kobayashi T."/>
            <person name="Uehara T."/>
        </authorList>
    </citation>
    <scope>NUCLEOTIDE SEQUENCE [LARGE SCALE GENOMIC DNA]</scope>
    <source>
        <strain evidence="2 3">Japan</strain>
    </source>
</reference>
<gene>
    <name evidence="2" type="ORF">NTJ_00961</name>
</gene>
<feature type="compositionally biased region" description="Basic and acidic residues" evidence="1">
    <location>
        <begin position="38"/>
        <end position="61"/>
    </location>
</feature>
<dbReference type="EMBL" id="AP028909">
    <property type="protein sequence ID" value="BES88155.1"/>
    <property type="molecule type" value="Genomic_DNA"/>
</dbReference>
<dbReference type="Proteomes" id="UP001307889">
    <property type="component" value="Chromosome 1"/>
</dbReference>
<accession>A0ABN7ABE3</accession>
<feature type="region of interest" description="Disordered" evidence="1">
    <location>
        <begin position="1"/>
        <end position="61"/>
    </location>
</feature>
<name>A0ABN7ABE3_9HEMI</name>
<protein>
    <submittedName>
        <fullName evidence="2">Uncharacterized protein</fullName>
    </submittedName>
</protein>
<evidence type="ECO:0000313" key="3">
    <source>
        <dbReference type="Proteomes" id="UP001307889"/>
    </source>
</evidence>
<evidence type="ECO:0000256" key="1">
    <source>
        <dbReference type="SAM" id="MobiDB-lite"/>
    </source>
</evidence>
<feature type="compositionally biased region" description="Basic residues" evidence="1">
    <location>
        <begin position="10"/>
        <end position="21"/>
    </location>
</feature>